<feature type="domain" description="RNA helicase aquarius beta-barrel" evidence="2">
    <location>
        <begin position="256"/>
        <end position="319"/>
    </location>
</feature>
<accession>A0A8S3G5H1</accession>
<dbReference type="InterPro" id="IPR048966">
    <property type="entry name" value="Aquarius_b-barrel"/>
</dbReference>
<evidence type="ECO:0000259" key="1">
    <source>
        <dbReference type="Pfam" id="PF16399"/>
    </source>
</evidence>
<name>A0A8S3G5H1_9BILA</name>
<dbReference type="AlphaFoldDB" id="A0A8S3G5H1"/>
<dbReference type="InterPro" id="IPR032174">
    <property type="entry name" value="Aquarius_N"/>
</dbReference>
<proteinExistence type="predicted"/>
<protein>
    <recommendedName>
        <fullName evidence="5">Intron-binding protein aquarius N-terminal domain-containing protein</fullName>
    </recommendedName>
</protein>
<evidence type="ECO:0000259" key="2">
    <source>
        <dbReference type="Pfam" id="PF21143"/>
    </source>
</evidence>
<dbReference type="Pfam" id="PF16399">
    <property type="entry name" value="Aquarius_N_1st"/>
    <property type="match status" value="1"/>
</dbReference>
<dbReference type="Pfam" id="PF21143">
    <property type="entry name" value="Aquarius_N_2nd"/>
    <property type="match status" value="1"/>
</dbReference>
<reference evidence="3" key="1">
    <citation type="submission" date="2021-02" db="EMBL/GenBank/DDBJ databases">
        <authorList>
            <person name="Nowell W R."/>
        </authorList>
    </citation>
    <scope>NUCLEOTIDE SEQUENCE</scope>
</reference>
<evidence type="ECO:0008006" key="5">
    <source>
        <dbReference type="Google" id="ProtNLM"/>
    </source>
</evidence>
<feature type="domain" description="RNA helicase aquarius N-terminal" evidence="1">
    <location>
        <begin position="48"/>
        <end position="164"/>
    </location>
</feature>
<dbReference type="Proteomes" id="UP000676336">
    <property type="component" value="Unassembled WGS sequence"/>
</dbReference>
<gene>
    <name evidence="3" type="ORF">SMN809_LOCUS63900</name>
</gene>
<feature type="non-terminal residue" evidence="3">
    <location>
        <position position="319"/>
    </location>
</feature>
<dbReference type="EMBL" id="CAJOBI010282382">
    <property type="protein sequence ID" value="CAF5151121.1"/>
    <property type="molecule type" value="Genomic_DNA"/>
</dbReference>
<organism evidence="3 4">
    <name type="scientific">Rotaria magnacalcarata</name>
    <dbReference type="NCBI Taxonomy" id="392030"/>
    <lineage>
        <taxon>Eukaryota</taxon>
        <taxon>Metazoa</taxon>
        <taxon>Spiralia</taxon>
        <taxon>Gnathifera</taxon>
        <taxon>Rotifera</taxon>
        <taxon>Eurotatoria</taxon>
        <taxon>Bdelloidea</taxon>
        <taxon>Philodinida</taxon>
        <taxon>Philodinidae</taxon>
        <taxon>Rotaria</taxon>
    </lineage>
</organism>
<sequence>MNFVKRCFLSPFIKSLTKSNENMETDVVEISMRKKNPAQNGEEKQATTKTANLFHKMLCNFKFYSSFEINDTTGETLSQNEMMEKHYEKVLQLQSAIFKHFRDEMPTFPLQNIQSIDKREILNEEFDKLSDSQLNSVAASLQPPIQIDNRELLIEVLISIHERMQSHLQLINTLPLYPTEETIWDEDIVPTEFYNGETCLALPKLNLQFLTLHDYLLRNFHLFRLESTYEIRQDIEDSVSRMKPWQNDATITNDKNEQPQQQCIFGGWSRMAQPITNFTIVEVAKANIGESHPSRVRADVTLVLNTRGDIKKEWENLRK</sequence>
<comment type="caution">
    <text evidence="3">The sequence shown here is derived from an EMBL/GenBank/DDBJ whole genome shotgun (WGS) entry which is preliminary data.</text>
</comment>
<evidence type="ECO:0000313" key="3">
    <source>
        <dbReference type="EMBL" id="CAF5151121.1"/>
    </source>
</evidence>
<evidence type="ECO:0000313" key="4">
    <source>
        <dbReference type="Proteomes" id="UP000676336"/>
    </source>
</evidence>